<gene>
    <name evidence="6" type="ORF">IXC47_14805</name>
</gene>
<name>A0ABS0EW35_9BURK</name>
<evidence type="ECO:0000256" key="3">
    <source>
        <dbReference type="ARBA" id="ARBA00023115"/>
    </source>
</evidence>
<keyword evidence="7" id="KW-1185">Reference proteome</keyword>
<dbReference type="Gene3D" id="3.40.50.150">
    <property type="entry name" value="Vaccinia Virus protein VP39"/>
    <property type="match status" value="1"/>
</dbReference>
<dbReference type="EMBL" id="JADOEL010000013">
    <property type="protein sequence ID" value="MBF8178955.1"/>
    <property type="molecule type" value="Genomic_DNA"/>
</dbReference>
<evidence type="ECO:0000313" key="6">
    <source>
        <dbReference type="EMBL" id="MBF8178955.1"/>
    </source>
</evidence>
<evidence type="ECO:0000256" key="4">
    <source>
        <dbReference type="PROSITE-ProRule" id="PRU00354"/>
    </source>
</evidence>
<evidence type="ECO:0000313" key="7">
    <source>
        <dbReference type="Proteomes" id="UP000657372"/>
    </source>
</evidence>
<evidence type="ECO:0000256" key="1">
    <source>
        <dbReference type="ARBA" id="ARBA00007867"/>
    </source>
</evidence>
<dbReference type="PANTHER" id="PTHR43317">
    <property type="entry name" value="THERMOSPERMINE SYNTHASE ACAULIS5"/>
    <property type="match status" value="1"/>
</dbReference>
<dbReference type="Proteomes" id="UP000657372">
    <property type="component" value="Unassembled WGS sequence"/>
</dbReference>
<dbReference type="PROSITE" id="PS51006">
    <property type="entry name" value="PABS_2"/>
    <property type="match status" value="1"/>
</dbReference>
<keyword evidence="2 4" id="KW-0808">Transferase</keyword>
<proteinExistence type="inferred from homology"/>
<feature type="active site" description="Proton acceptor" evidence="4">
    <location>
        <position position="145"/>
    </location>
</feature>
<keyword evidence="3 4" id="KW-0620">Polyamine biosynthesis</keyword>
<comment type="caution">
    <text evidence="6">The sequence shown here is derived from an EMBL/GenBank/DDBJ whole genome shotgun (WGS) entry which is preliminary data.</text>
</comment>
<reference evidence="6 7" key="1">
    <citation type="submission" date="2020-11" db="EMBL/GenBank/DDBJ databases">
        <title>WGS of Herminiimonas contaminans strain Marseille-Q4544 isolated from planarians Schmidtea mediterranea.</title>
        <authorList>
            <person name="Kangale L."/>
        </authorList>
    </citation>
    <scope>NUCLEOTIDE SEQUENCE [LARGE SCALE GENOMIC DNA]</scope>
    <source>
        <strain evidence="6 7">Marseille-Q4544</strain>
    </source>
</reference>
<dbReference type="NCBIfam" id="NF037959">
    <property type="entry name" value="MFS_SpdSyn"/>
    <property type="match status" value="1"/>
</dbReference>
<comment type="similarity">
    <text evidence="1">Belongs to the spermidine/spermine synthase family.</text>
</comment>
<dbReference type="PANTHER" id="PTHR43317:SF1">
    <property type="entry name" value="THERMOSPERMINE SYNTHASE ACAULIS5"/>
    <property type="match status" value="1"/>
</dbReference>
<dbReference type="SUPFAM" id="SSF53335">
    <property type="entry name" value="S-adenosyl-L-methionine-dependent methyltransferases"/>
    <property type="match status" value="1"/>
</dbReference>
<sequence length="251" mass="28144">MDFFKPERIAQLKAMSHGGKPFVFDDGDIRTLQFDERIVQSAMRLSAPDELLIPYTQAMTGFLLFNPVPAHILLIGLGGGSLLKYCYRHLPATRLTVLEIDADVIALREQFMIPADDERLQVVHADARSYLRQMADASVDVILLDGFDAEGAVAELNSHAFFDDCRRVLRDGGVLLMNMADDMNTATLALTAGQSLFTLGRLWWLKTVDGNSHLAVMLKVADTVPDADLRDTMMRMCRQFSLELIYPRHLL</sequence>
<dbReference type="InterPro" id="IPR030374">
    <property type="entry name" value="PABS"/>
</dbReference>
<organism evidence="6 7">
    <name type="scientific">Herminiimonas contaminans</name>
    <dbReference type="NCBI Taxonomy" id="1111140"/>
    <lineage>
        <taxon>Bacteria</taxon>
        <taxon>Pseudomonadati</taxon>
        <taxon>Pseudomonadota</taxon>
        <taxon>Betaproteobacteria</taxon>
        <taxon>Burkholderiales</taxon>
        <taxon>Oxalobacteraceae</taxon>
        <taxon>Herminiimonas</taxon>
    </lineage>
</organism>
<evidence type="ECO:0000259" key="5">
    <source>
        <dbReference type="PROSITE" id="PS51006"/>
    </source>
</evidence>
<accession>A0ABS0EW35</accession>
<dbReference type="CDD" id="cd02440">
    <property type="entry name" value="AdoMet_MTases"/>
    <property type="match status" value="1"/>
</dbReference>
<dbReference type="RefSeq" id="WP_195876132.1">
    <property type="nucleotide sequence ID" value="NZ_JADOEL010000013.1"/>
</dbReference>
<feature type="domain" description="PABS" evidence="5">
    <location>
        <begin position="1"/>
        <end position="239"/>
    </location>
</feature>
<dbReference type="Pfam" id="PF01564">
    <property type="entry name" value="Spermine_synth"/>
    <property type="match status" value="1"/>
</dbReference>
<protein>
    <submittedName>
        <fullName evidence="6">Fused MFS/spermidine synthase</fullName>
    </submittedName>
</protein>
<evidence type="ECO:0000256" key="2">
    <source>
        <dbReference type="ARBA" id="ARBA00022679"/>
    </source>
</evidence>
<dbReference type="InterPro" id="IPR029063">
    <property type="entry name" value="SAM-dependent_MTases_sf"/>
</dbReference>